<feature type="transmembrane region" description="Helical" evidence="6">
    <location>
        <begin position="235"/>
        <end position="255"/>
    </location>
</feature>
<dbReference type="PROSITE" id="PS50262">
    <property type="entry name" value="G_PROTEIN_RECEP_F1_2"/>
    <property type="match status" value="1"/>
</dbReference>
<comment type="caution">
    <text evidence="8">The sequence shown here is derived from an EMBL/GenBank/DDBJ whole genome shotgun (WGS) entry which is preliminary data.</text>
</comment>
<feature type="transmembrane region" description="Helical" evidence="6">
    <location>
        <begin position="98"/>
        <end position="116"/>
    </location>
</feature>
<evidence type="ECO:0000256" key="6">
    <source>
        <dbReference type="SAM" id="Phobius"/>
    </source>
</evidence>
<keyword evidence="4 6" id="KW-0472">Membrane</keyword>
<feature type="domain" description="G-protein coupled receptors family 1 profile" evidence="7">
    <location>
        <begin position="37"/>
        <end position="243"/>
    </location>
</feature>
<sequence>MNSSTVLITFTTYSSFGVFRGPLVTCILVLYVSVLCVNILLVVVIYTEPRLHRPMYVLLAHLALSGLVGSTSVCPTILRHLLLSRQVTSLRGCLTQVFFINVYGGSIFCFLALMAYDRYVSICKPLLYHAVMRPARVRLMLALVYLVLSSTAAVQVYLTSTLALCRHSVGKLVCDSLAISNLSCERTTLISVYGLCCAAFVIALPCLLVFLSYFHIFSVTLKVSTQSQKKALQTCTPHLVAFINFSVASFFGVIYNRRASWSGLAWPGRPVGRASPGPGLAHFLVLSHSSTHQFEGPPAHFRVRRKSSTLLFFYVYGVVGAKMEVDMAERWLDCTWKRHVSEQLKLRDRLQRQAFEELIQQYNRLLEKSDLQAVLSERYQTDKYELQRGHECSLGGDPSQRDALQQEMAQMRIKHQEELTELHKKRGEVGDGSGVTVRVTAPLPLRVDLLWVTVSMETVLRSIEGRITMWTVSDIRIHEANFDIYFSQ</sequence>
<evidence type="ECO:0000259" key="7">
    <source>
        <dbReference type="PROSITE" id="PS50262"/>
    </source>
</evidence>
<dbReference type="PRINTS" id="PR00237">
    <property type="entry name" value="GPCRRHODOPSN"/>
</dbReference>
<dbReference type="InterPro" id="IPR017452">
    <property type="entry name" value="GPCR_Rhodpsn_7TM"/>
</dbReference>
<feature type="transmembrane region" description="Helical" evidence="6">
    <location>
        <begin position="137"/>
        <end position="158"/>
    </location>
</feature>
<feature type="transmembrane region" description="Helical" evidence="6">
    <location>
        <begin position="190"/>
        <end position="214"/>
    </location>
</feature>
<evidence type="ECO:0000256" key="1">
    <source>
        <dbReference type="ARBA" id="ARBA00004141"/>
    </source>
</evidence>
<evidence type="ECO:0000256" key="3">
    <source>
        <dbReference type="ARBA" id="ARBA00022989"/>
    </source>
</evidence>
<dbReference type="GO" id="GO:0004930">
    <property type="term" value="F:G protein-coupled receptor activity"/>
    <property type="evidence" value="ECO:0007669"/>
    <property type="project" value="InterPro"/>
</dbReference>
<organism evidence="8 9">
    <name type="scientific">Takifugu bimaculatus</name>
    <dbReference type="NCBI Taxonomy" id="433685"/>
    <lineage>
        <taxon>Eukaryota</taxon>
        <taxon>Metazoa</taxon>
        <taxon>Chordata</taxon>
        <taxon>Craniata</taxon>
        <taxon>Vertebrata</taxon>
        <taxon>Euteleostomi</taxon>
        <taxon>Actinopterygii</taxon>
        <taxon>Neopterygii</taxon>
        <taxon>Teleostei</taxon>
        <taxon>Neoteleostei</taxon>
        <taxon>Acanthomorphata</taxon>
        <taxon>Eupercaria</taxon>
        <taxon>Tetraodontiformes</taxon>
        <taxon>Tetradontoidea</taxon>
        <taxon>Tetraodontidae</taxon>
        <taxon>Takifugu</taxon>
    </lineage>
</organism>
<name>A0A4Z2CB41_9TELE</name>
<reference evidence="8 9" key="1">
    <citation type="submission" date="2019-04" db="EMBL/GenBank/DDBJ databases">
        <title>The sequence and de novo assembly of Takifugu bimaculatus genome using PacBio and Hi-C technologies.</title>
        <authorList>
            <person name="Xu P."/>
            <person name="Liu B."/>
            <person name="Zhou Z."/>
        </authorList>
    </citation>
    <scope>NUCLEOTIDE SEQUENCE [LARGE SCALE GENOMIC DNA]</scope>
    <source>
        <strain evidence="8">TB-2018</strain>
        <tissue evidence="8">Muscle</tissue>
    </source>
</reference>
<dbReference type="InterPro" id="IPR000276">
    <property type="entry name" value="GPCR_Rhodpsn"/>
</dbReference>
<evidence type="ECO:0000313" key="9">
    <source>
        <dbReference type="Proteomes" id="UP000516260"/>
    </source>
</evidence>
<dbReference type="Pfam" id="PF13853">
    <property type="entry name" value="7tm_4"/>
    <property type="match status" value="1"/>
</dbReference>
<dbReference type="InterPro" id="IPR052921">
    <property type="entry name" value="GPCR1_Superfamily_Member"/>
</dbReference>
<dbReference type="AlphaFoldDB" id="A0A4Z2CB41"/>
<keyword evidence="9" id="KW-1185">Reference proteome</keyword>
<dbReference type="Pfam" id="PF08614">
    <property type="entry name" value="ATG16"/>
    <property type="match status" value="1"/>
</dbReference>
<keyword evidence="2 6" id="KW-0812">Transmembrane</keyword>
<feature type="transmembrane region" description="Helical" evidence="6">
    <location>
        <begin position="22"/>
        <end position="46"/>
    </location>
</feature>
<dbReference type="InterPro" id="IPR000725">
    <property type="entry name" value="Olfact_rcpt"/>
</dbReference>
<dbReference type="GO" id="GO:0016020">
    <property type="term" value="C:membrane"/>
    <property type="evidence" value="ECO:0007669"/>
    <property type="project" value="UniProtKB-SubCell"/>
</dbReference>
<accession>A0A4Z2CB41</accession>
<evidence type="ECO:0000256" key="5">
    <source>
        <dbReference type="ARBA" id="ARBA00023224"/>
    </source>
</evidence>
<dbReference type="GO" id="GO:0005549">
    <property type="term" value="F:odorant binding"/>
    <property type="evidence" value="ECO:0007669"/>
    <property type="project" value="TreeGrafter"/>
</dbReference>
<dbReference type="InterPro" id="IPR013923">
    <property type="entry name" value="Autophagy-rel_prot_16_dom"/>
</dbReference>
<protein>
    <recommendedName>
        <fullName evidence="7">G-protein coupled receptors family 1 profile domain-containing protein</fullName>
    </recommendedName>
</protein>
<dbReference type="PRINTS" id="PR00245">
    <property type="entry name" value="OLFACTORYR"/>
</dbReference>
<gene>
    <name evidence="8" type="ORF">fugu_010768</name>
</gene>
<evidence type="ECO:0000313" key="8">
    <source>
        <dbReference type="EMBL" id="TNN01386.1"/>
    </source>
</evidence>
<proteinExistence type="predicted"/>
<dbReference type="Gene3D" id="1.20.1070.10">
    <property type="entry name" value="Rhodopsin 7-helix transmembrane proteins"/>
    <property type="match status" value="1"/>
</dbReference>
<dbReference type="GO" id="GO:0004984">
    <property type="term" value="F:olfactory receptor activity"/>
    <property type="evidence" value="ECO:0007669"/>
    <property type="project" value="InterPro"/>
</dbReference>
<keyword evidence="5" id="KW-0807">Transducer</keyword>
<dbReference type="Proteomes" id="UP000516260">
    <property type="component" value="Chromosome 11"/>
</dbReference>
<dbReference type="PANTHER" id="PTHR26451:SF345">
    <property type="entry name" value="OLFACTORY RECEPTOR"/>
    <property type="match status" value="1"/>
</dbReference>
<comment type="subcellular location">
    <subcellularLocation>
        <location evidence="1">Membrane</location>
        <topology evidence="1">Multi-pass membrane protein</topology>
    </subcellularLocation>
</comment>
<dbReference type="PANTHER" id="PTHR26451">
    <property type="entry name" value="G_PROTEIN_RECEP_F1_2 DOMAIN-CONTAINING PROTEIN"/>
    <property type="match status" value="1"/>
</dbReference>
<dbReference type="EMBL" id="SWLE01000003">
    <property type="protein sequence ID" value="TNN01386.1"/>
    <property type="molecule type" value="Genomic_DNA"/>
</dbReference>
<feature type="transmembrane region" description="Helical" evidence="6">
    <location>
        <begin position="58"/>
        <end position="78"/>
    </location>
</feature>
<evidence type="ECO:0000256" key="4">
    <source>
        <dbReference type="ARBA" id="ARBA00023136"/>
    </source>
</evidence>
<dbReference type="SUPFAM" id="SSF81321">
    <property type="entry name" value="Family A G protein-coupled receptor-like"/>
    <property type="match status" value="1"/>
</dbReference>
<keyword evidence="3 6" id="KW-1133">Transmembrane helix</keyword>
<evidence type="ECO:0000256" key="2">
    <source>
        <dbReference type="ARBA" id="ARBA00022692"/>
    </source>
</evidence>